<gene>
    <name evidence="2" type="ORF">ABR189_19945</name>
</gene>
<dbReference type="RefSeq" id="WP_354662236.1">
    <property type="nucleotide sequence ID" value="NZ_JBEXAC010000002.1"/>
</dbReference>
<dbReference type="Pfam" id="PF04402">
    <property type="entry name" value="SIMPL"/>
    <property type="match status" value="1"/>
</dbReference>
<accession>A0ABV2T9H3</accession>
<evidence type="ECO:0000313" key="3">
    <source>
        <dbReference type="Proteomes" id="UP001549749"/>
    </source>
</evidence>
<dbReference type="Gene3D" id="3.30.70.2970">
    <property type="entry name" value="Protein of unknown function (DUF541), domain 2"/>
    <property type="match status" value="1"/>
</dbReference>
<dbReference type="PANTHER" id="PTHR34387">
    <property type="entry name" value="SLR1258 PROTEIN"/>
    <property type="match status" value="1"/>
</dbReference>
<protein>
    <submittedName>
        <fullName evidence="2">SIMPL domain-containing protein</fullName>
    </submittedName>
</protein>
<dbReference type="InterPro" id="IPR052022">
    <property type="entry name" value="26kDa_periplasmic_antigen"/>
</dbReference>
<dbReference type="EMBL" id="JBEXAC010000002">
    <property type="protein sequence ID" value="MET6999672.1"/>
    <property type="molecule type" value="Genomic_DNA"/>
</dbReference>
<dbReference type="InterPro" id="IPR007497">
    <property type="entry name" value="SIMPL/DUF541"/>
</dbReference>
<feature type="chain" id="PRO_5046003902" evidence="1">
    <location>
        <begin position="20"/>
        <end position="242"/>
    </location>
</feature>
<comment type="caution">
    <text evidence="2">The sequence shown here is derived from an EMBL/GenBank/DDBJ whole genome shotgun (WGS) entry which is preliminary data.</text>
</comment>
<name>A0ABV2T9H3_9BACT</name>
<reference evidence="2 3" key="1">
    <citation type="submission" date="2024-06" db="EMBL/GenBank/DDBJ databases">
        <title>Chitinophaga defluvii sp. nov., isolated from municipal sewage.</title>
        <authorList>
            <person name="Zhang L."/>
        </authorList>
    </citation>
    <scope>NUCLEOTIDE SEQUENCE [LARGE SCALE GENOMIC DNA]</scope>
    <source>
        <strain evidence="2 3">H8</strain>
    </source>
</reference>
<sequence length="242" mass="27300">MKKVMLLAAGLFLAMTTWAQQTDNKPPVKKIEVNGSAEIEITPDEIFLNISLREYNKNKSTKVDISTLEKQLQKAVADAGLPKESLTIENVYGSNYDWFWRKKKNDQDFIARKQYRLKLSKLDKVNSILFAVDAEGIENVNIASFNHTKMDQFRKEAKIKALQAAKEKAGYMLDGIGEKINGVLEVQEIPTDNYSDARPMANVMTGKMTGSVSRDYVAESIPDIDFKTIKVRAEVRAVFAIK</sequence>
<proteinExistence type="predicted"/>
<organism evidence="2 3">
    <name type="scientific">Chitinophaga defluvii</name>
    <dbReference type="NCBI Taxonomy" id="3163343"/>
    <lineage>
        <taxon>Bacteria</taxon>
        <taxon>Pseudomonadati</taxon>
        <taxon>Bacteroidota</taxon>
        <taxon>Chitinophagia</taxon>
        <taxon>Chitinophagales</taxon>
        <taxon>Chitinophagaceae</taxon>
        <taxon>Chitinophaga</taxon>
    </lineage>
</organism>
<feature type="signal peptide" evidence="1">
    <location>
        <begin position="1"/>
        <end position="19"/>
    </location>
</feature>
<evidence type="ECO:0000256" key="1">
    <source>
        <dbReference type="SAM" id="SignalP"/>
    </source>
</evidence>
<dbReference type="Proteomes" id="UP001549749">
    <property type="component" value="Unassembled WGS sequence"/>
</dbReference>
<keyword evidence="3" id="KW-1185">Reference proteome</keyword>
<keyword evidence="1" id="KW-0732">Signal</keyword>
<evidence type="ECO:0000313" key="2">
    <source>
        <dbReference type="EMBL" id="MET6999672.1"/>
    </source>
</evidence>
<dbReference type="Gene3D" id="3.30.110.170">
    <property type="entry name" value="Protein of unknown function (DUF541), domain 1"/>
    <property type="match status" value="1"/>
</dbReference>
<dbReference type="PANTHER" id="PTHR34387:SF1">
    <property type="entry name" value="PERIPLASMIC IMMUNOGENIC PROTEIN"/>
    <property type="match status" value="1"/>
</dbReference>